<name>A0A382NJL2_9ZZZZ</name>
<dbReference type="Gene3D" id="3.40.50.150">
    <property type="entry name" value="Vaccinia Virus protein VP39"/>
    <property type="match status" value="1"/>
</dbReference>
<gene>
    <name evidence="8" type="ORF">METZ01_LOCUS314140</name>
</gene>
<dbReference type="NCBIfam" id="TIGR00536">
    <property type="entry name" value="hemK_fam"/>
    <property type="match status" value="1"/>
</dbReference>
<sequence length="180" mass="20416">MDAELLLSHALKKDRLQLYLDFDMPVFHPNLSTFRTLIKMRSSRVPISYITNSREFMSLSFYVDERVLIPRPETEILVETVLNLQKTPCHILEIGTGSGAIAVSLAVNQPTWKIIATDISKAAIDVAQHNTKQHQCEERITFATGDLFEPVTKLDIPKYDWIISNPPYIGTKDANELTTD</sequence>
<feature type="domain" description="Methyltransferase small" evidence="6">
    <location>
        <begin position="74"/>
        <end position="173"/>
    </location>
</feature>
<dbReference type="PROSITE" id="PS00092">
    <property type="entry name" value="N6_MTASE"/>
    <property type="match status" value="1"/>
</dbReference>
<dbReference type="InterPro" id="IPR004556">
    <property type="entry name" value="HemK-like"/>
</dbReference>
<dbReference type="InterPro" id="IPR007848">
    <property type="entry name" value="Small_mtfrase_dom"/>
</dbReference>
<evidence type="ECO:0000256" key="4">
    <source>
        <dbReference type="ARBA" id="ARBA00022691"/>
    </source>
</evidence>
<dbReference type="GO" id="GO:0032259">
    <property type="term" value="P:methylation"/>
    <property type="evidence" value="ECO:0007669"/>
    <property type="project" value="UniProtKB-KW"/>
</dbReference>
<feature type="non-terminal residue" evidence="8">
    <location>
        <position position="180"/>
    </location>
</feature>
<dbReference type="GO" id="GO:0102559">
    <property type="term" value="F:peptide chain release factor N(5)-glutamine methyltransferase activity"/>
    <property type="evidence" value="ECO:0007669"/>
    <property type="project" value="UniProtKB-EC"/>
</dbReference>
<organism evidence="8">
    <name type="scientific">marine metagenome</name>
    <dbReference type="NCBI Taxonomy" id="408172"/>
    <lineage>
        <taxon>unclassified sequences</taxon>
        <taxon>metagenomes</taxon>
        <taxon>ecological metagenomes</taxon>
    </lineage>
</organism>
<dbReference type="Gene3D" id="1.10.8.10">
    <property type="entry name" value="DNA helicase RuvA subunit, C-terminal domain"/>
    <property type="match status" value="1"/>
</dbReference>
<dbReference type="SUPFAM" id="SSF53335">
    <property type="entry name" value="S-adenosyl-L-methionine-dependent methyltransferases"/>
    <property type="match status" value="1"/>
</dbReference>
<keyword evidence="3" id="KW-0808">Transferase</keyword>
<evidence type="ECO:0000259" key="7">
    <source>
        <dbReference type="Pfam" id="PF17827"/>
    </source>
</evidence>
<dbReference type="Pfam" id="PF05175">
    <property type="entry name" value="MTS"/>
    <property type="match status" value="1"/>
</dbReference>
<evidence type="ECO:0000259" key="6">
    <source>
        <dbReference type="Pfam" id="PF05175"/>
    </source>
</evidence>
<evidence type="ECO:0000256" key="5">
    <source>
        <dbReference type="ARBA" id="ARBA00048391"/>
    </source>
</evidence>
<accession>A0A382NJL2</accession>
<evidence type="ECO:0000256" key="2">
    <source>
        <dbReference type="ARBA" id="ARBA00022603"/>
    </source>
</evidence>
<keyword evidence="2" id="KW-0489">Methyltransferase</keyword>
<dbReference type="Pfam" id="PF17827">
    <property type="entry name" value="PrmC_N"/>
    <property type="match status" value="1"/>
</dbReference>
<dbReference type="EC" id="2.1.1.297" evidence="1"/>
<dbReference type="EMBL" id="UINC01100885">
    <property type="protein sequence ID" value="SVC61286.1"/>
    <property type="molecule type" value="Genomic_DNA"/>
</dbReference>
<evidence type="ECO:0000313" key="8">
    <source>
        <dbReference type="EMBL" id="SVC61286.1"/>
    </source>
</evidence>
<proteinExistence type="predicted"/>
<dbReference type="GO" id="GO:0003676">
    <property type="term" value="F:nucleic acid binding"/>
    <property type="evidence" value="ECO:0007669"/>
    <property type="project" value="InterPro"/>
</dbReference>
<evidence type="ECO:0000256" key="3">
    <source>
        <dbReference type="ARBA" id="ARBA00022679"/>
    </source>
</evidence>
<dbReference type="CDD" id="cd02440">
    <property type="entry name" value="AdoMet_MTases"/>
    <property type="match status" value="1"/>
</dbReference>
<feature type="domain" description="Release factor glutamine methyltransferase N-terminal" evidence="7">
    <location>
        <begin position="2"/>
        <end position="51"/>
    </location>
</feature>
<dbReference type="InterPro" id="IPR050320">
    <property type="entry name" value="N5-glutamine_MTase"/>
</dbReference>
<dbReference type="InterPro" id="IPR040758">
    <property type="entry name" value="PrmC_N"/>
</dbReference>
<dbReference type="AlphaFoldDB" id="A0A382NJL2"/>
<dbReference type="PANTHER" id="PTHR18895">
    <property type="entry name" value="HEMK METHYLTRANSFERASE"/>
    <property type="match status" value="1"/>
</dbReference>
<comment type="catalytic activity">
    <reaction evidence="5">
        <text>L-glutaminyl-[peptide chain release factor] + S-adenosyl-L-methionine = N(5)-methyl-L-glutaminyl-[peptide chain release factor] + S-adenosyl-L-homocysteine + H(+)</text>
        <dbReference type="Rhea" id="RHEA:42896"/>
        <dbReference type="Rhea" id="RHEA-COMP:10271"/>
        <dbReference type="Rhea" id="RHEA-COMP:10272"/>
        <dbReference type="ChEBI" id="CHEBI:15378"/>
        <dbReference type="ChEBI" id="CHEBI:30011"/>
        <dbReference type="ChEBI" id="CHEBI:57856"/>
        <dbReference type="ChEBI" id="CHEBI:59789"/>
        <dbReference type="ChEBI" id="CHEBI:61891"/>
        <dbReference type="EC" id="2.1.1.297"/>
    </reaction>
</comment>
<reference evidence="8" key="1">
    <citation type="submission" date="2018-05" db="EMBL/GenBank/DDBJ databases">
        <authorList>
            <person name="Lanie J.A."/>
            <person name="Ng W.-L."/>
            <person name="Kazmierczak K.M."/>
            <person name="Andrzejewski T.M."/>
            <person name="Davidsen T.M."/>
            <person name="Wayne K.J."/>
            <person name="Tettelin H."/>
            <person name="Glass J.I."/>
            <person name="Rusch D."/>
            <person name="Podicherti R."/>
            <person name="Tsui H.-C.T."/>
            <person name="Winkler M.E."/>
        </authorList>
    </citation>
    <scope>NUCLEOTIDE SEQUENCE</scope>
</reference>
<protein>
    <recommendedName>
        <fullName evidence="1">peptide chain release factor N(5)-glutamine methyltransferase</fullName>
        <ecNumber evidence="1">2.1.1.297</ecNumber>
    </recommendedName>
</protein>
<dbReference type="InterPro" id="IPR029063">
    <property type="entry name" value="SAM-dependent_MTases_sf"/>
</dbReference>
<keyword evidence="4" id="KW-0949">S-adenosyl-L-methionine</keyword>
<dbReference type="PANTHER" id="PTHR18895:SF74">
    <property type="entry name" value="MTRF1L RELEASE FACTOR GLUTAMINE METHYLTRANSFERASE"/>
    <property type="match status" value="1"/>
</dbReference>
<dbReference type="InterPro" id="IPR002052">
    <property type="entry name" value="DNA_methylase_N6_adenine_CS"/>
</dbReference>
<evidence type="ECO:0000256" key="1">
    <source>
        <dbReference type="ARBA" id="ARBA00012771"/>
    </source>
</evidence>